<protein>
    <recommendedName>
        <fullName evidence="4">16S rRNA (guanine(1405)-N(7))-methyltransferase</fullName>
        <ecNumber evidence="3">2.1.1.179</ecNumber>
    </recommendedName>
    <alternativeName>
        <fullName evidence="10">16S rRNA m7G1405 methyltransferase</fullName>
    </alternativeName>
</protein>
<dbReference type="RefSeq" id="WP_088981642.1">
    <property type="nucleotide sequence ID" value="NZ_LT607413.1"/>
</dbReference>
<keyword evidence="9" id="KW-0046">Antibiotic resistance</keyword>
<evidence type="ECO:0000256" key="1">
    <source>
        <dbReference type="ARBA" id="ARBA00001643"/>
    </source>
</evidence>
<feature type="compositionally biased region" description="Low complexity" evidence="12">
    <location>
        <begin position="10"/>
        <end position="31"/>
    </location>
</feature>
<feature type="binding site" evidence="11">
    <location>
        <position position="163"/>
    </location>
    <ligand>
        <name>S-adenosyl-L-methionine</name>
        <dbReference type="ChEBI" id="CHEBI:59789"/>
    </ligand>
</feature>
<feature type="binding site" evidence="11">
    <location>
        <position position="228"/>
    </location>
    <ligand>
        <name>S-adenosyl-L-methionine</name>
        <dbReference type="ChEBI" id="CHEBI:59789"/>
    </ligand>
</feature>
<dbReference type="EMBL" id="LT607413">
    <property type="protein sequence ID" value="SCE97330.1"/>
    <property type="molecule type" value="Genomic_DNA"/>
</dbReference>
<evidence type="ECO:0000256" key="4">
    <source>
        <dbReference type="ARBA" id="ARBA00015154"/>
    </source>
</evidence>
<keyword evidence="8 11" id="KW-0949">S-adenosyl-L-methionine</keyword>
<evidence type="ECO:0000256" key="9">
    <source>
        <dbReference type="ARBA" id="ARBA00023251"/>
    </source>
</evidence>
<dbReference type="Gene3D" id="3.40.50.150">
    <property type="entry name" value="Vaccinia Virus protein VP39"/>
    <property type="match status" value="1"/>
</dbReference>
<keyword evidence="5" id="KW-0698">rRNA processing</keyword>
<evidence type="ECO:0000256" key="7">
    <source>
        <dbReference type="ARBA" id="ARBA00022679"/>
    </source>
</evidence>
<dbReference type="EC" id="2.1.1.179" evidence="3"/>
<evidence type="ECO:0000256" key="3">
    <source>
        <dbReference type="ARBA" id="ARBA00012300"/>
    </source>
</evidence>
<dbReference type="PIRSF" id="PIRSF015852">
    <property type="entry name" value="RRNA_mtase_Grm"/>
    <property type="match status" value="1"/>
</dbReference>
<gene>
    <name evidence="13" type="ORF">GA0070618_2324</name>
</gene>
<dbReference type="Gene3D" id="1.10.8.10">
    <property type="entry name" value="DNA helicase RuvA subunit, C-terminal domain"/>
    <property type="match status" value="1"/>
</dbReference>
<dbReference type="AlphaFoldDB" id="A0A1C4WM84"/>
<dbReference type="Proteomes" id="UP000198253">
    <property type="component" value="Chromosome I"/>
</dbReference>
<dbReference type="OrthoDB" id="3353126at2"/>
<name>A0A1C4WM84_MICEC</name>
<keyword evidence="7 13" id="KW-0808">Transferase</keyword>
<comment type="similarity">
    <text evidence="2">Belongs to the methyltransferase superfamily. Aminoglycoside resistance family.</text>
</comment>
<evidence type="ECO:0000256" key="6">
    <source>
        <dbReference type="ARBA" id="ARBA00022603"/>
    </source>
</evidence>
<feature type="binding site" evidence="11">
    <location>
        <position position="186"/>
    </location>
    <ligand>
        <name>S-adenosyl-L-methionine</name>
        <dbReference type="ChEBI" id="CHEBI:59789"/>
    </ligand>
</feature>
<dbReference type="InterPro" id="IPR010769">
    <property type="entry name" value="rRNA_MeTrfase_GmN_bac"/>
</dbReference>
<dbReference type="Pfam" id="PF07091">
    <property type="entry name" value="FmrO"/>
    <property type="match status" value="1"/>
</dbReference>
<comment type="catalytic activity">
    <reaction evidence="1">
        <text>guanosine(1405) in 16S rRNA + S-adenosyl-L-methionine = N(7)-methylguanosine(1405) in 16S rRNA + S-adenosyl-L-homocysteine</text>
        <dbReference type="Rhea" id="RHEA:42772"/>
        <dbReference type="Rhea" id="RHEA-COMP:10225"/>
        <dbReference type="Rhea" id="RHEA-COMP:10226"/>
        <dbReference type="ChEBI" id="CHEBI:57856"/>
        <dbReference type="ChEBI" id="CHEBI:59789"/>
        <dbReference type="ChEBI" id="CHEBI:74269"/>
        <dbReference type="ChEBI" id="CHEBI:74480"/>
        <dbReference type="EC" id="2.1.1.179"/>
    </reaction>
</comment>
<reference evidence="14" key="1">
    <citation type="submission" date="2016-06" db="EMBL/GenBank/DDBJ databases">
        <authorList>
            <person name="Varghese N."/>
            <person name="Submissions Spin"/>
        </authorList>
    </citation>
    <scope>NUCLEOTIDE SEQUENCE [LARGE SCALE GENOMIC DNA]</scope>
    <source>
        <strain evidence="14">DSM 43816</strain>
    </source>
</reference>
<evidence type="ECO:0000256" key="11">
    <source>
        <dbReference type="PIRSR" id="PIRSR015852-1"/>
    </source>
</evidence>
<proteinExistence type="inferred from homology"/>
<evidence type="ECO:0000256" key="2">
    <source>
        <dbReference type="ARBA" id="ARBA00005487"/>
    </source>
</evidence>
<keyword evidence="14" id="KW-1185">Reference proteome</keyword>
<dbReference type="InterPro" id="IPR029063">
    <property type="entry name" value="SAM-dependent_MTases_sf"/>
</dbReference>
<evidence type="ECO:0000313" key="13">
    <source>
        <dbReference type="EMBL" id="SCE97330.1"/>
    </source>
</evidence>
<sequence>MTSTPPDLVPAGEPAPAALPEPESAILPEPAGVVSSPAAESPAVRKVIARLTAAAKYRDVHPETVADLVRREGRATGDAAELERRVRARLHKVAALHLLTARPAALRKALDRADLDDPQSRRDWCRQVLAGHFSTAERLPDLDAFYPTLFGLVPPPETVADIACALNPFTVPWLREVSDARYVGYDFNATFVELGNAFLARTHPECEIRHEEVLTDGHRVSADLGLLLKTYHCMEGRRPGAGLALVDRLACRHVVVSFPTRAMNGRAAVFVPRHVEELAELARDRGWSWSRATLASEDLVAIHKE</sequence>
<dbReference type="InParanoid" id="A0A1C4WM84"/>
<organism evidence="13 14">
    <name type="scientific">Micromonospora echinospora</name>
    <name type="common">Micromonospora purpurea</name>
    <dbReference type="NCBI Taxonomy" id="1877"/>
    <lineage>
        <taxon>Bacteria</taxon>
        <taxon>Bacillati</taxon>
        <taxon>Actinomycetota</taxon>
        <taxon>Actinomycetes</taxon>
        <taxon>Micromonosporales</taxon>
        <taxon>Micromonosporaceae</taxon>
        <taxon>Micromonospora</taxon>
    </lineage>
</organism>
<accession>A0A1C4WM84</accession>
<feature type="region of interest" description="Disordered" evidence="12">
    <location>
        <begin position="1"/>
        <end position="39"/>
    </location>
</feature>
<evidence type="ECO:0000256" key="12">
    <source>
        <dbReference type="SAM" id="MobiDB-lite"/>
    </source>
</evidence>
<dbReference type="GO" id="GO:0008649">
    <property type="term" value="F:rRNA methyltransferase activity"/>
    <property type="evidence" value="ECO:0007669"/>
    <property type="project" value="InterPro"/>
</dbReference>
<keyword evidence="6 13" id="KW-0489">Methyltransferase</keyword>
<evidence type="ECO:0000256" key="10">
    <source>
        <dbReference type="ARBA" id="ARBA00033062"/>
    </source>
</evidence>
<dbReference type="GO" id="GO:0046677">
    <property type="term" value="P:response to antibiotic"/>
    <property type="evidence" value="ECO:0007669"/>
    <property type="project" value="UniProtKB-KW"/>
</dbReference>
<feature type="binding site" evidence="11">
    <location>
        <begin position="132"/>
        <end position="138"/>
    </location>
    <ligand>
        <name>S-adenosyl-L-methionine</name>
        <dbReference type="ChEBI" id="CHEBI:59789"/>
    </ligand>
</feature>
<evidence type="ECO:0000313" key="14">
    <source>
        <dbReference type="Proteomes" id="UP000198253"/>
    </source>
</evidence>
<evidence type="ECO:0000256" key="5">
    <source>
        <dbReference type="ARBA" id="ARBA00022552"/>
    </source>
</evidence>
<dbReference type="SUPFAM" id="SSF53335">
    <property type="entry name" value="S-adenosyl-L-methionine-dependent methyltransferases"/>
    <property type="match status" value="1"/>
</dbReference>
<dbReference type="InterPro" id="IPR025981">
    <property type="entry name" value="rRNA_MeTrfase"/>
</dbReference>
<evidence type="ECO:0000256" key="8">
    <source>
        <dbReference type="ARBA" id="ARBA00022691"/>
    </source>
</evidence>